<feature type="compositionally biased region" description="Basic and acidic residues" evidence="7">
    <location>
        <begin position="25"/>
        <end position="40"/>
    </location>
</feature>
<dbReference type="AlphaFoldDB" id="A0A2A2HAC8"/>
<comment type="caution">
    <text evidence="8">The sequence shown here is derived from an EMBL/GenBank/DDBJ whole genome shotgun (WGS) entry which is preliminary data.</text>
</comment>
<evidence type="ECO:0000256" key="7">
    <source>
        <dbReference type="SAM" id="MobiDB-lite"/>
    </source>
</evidence>
<protein>
    <recommendedName>
        <fullName evidence="5 6">Small ribosomal subunit protein eS8</fullName>
    </recommendedName>
</protein>
<dbReference type="Pfam" id="PF01201">
    <property type="entry name" value="Ribosomal_S8e"/>
    <property type="match status" value="1"/>
</dbReference>
<dbReference type="GO" id="GO:1990904">
    <property type="term" value="C:ribonucleoprotein complex"/>
    <property type="evidence" value="ECO:0007669"/>
    <property type="project" value="UniProtKB-KW"/>
</dbReference>
<evidence type="ECO:0000256" key="6">
    <source>
        <dbReference type="HAMAP-Rule" id="MF_00029"/>
    </source>
</evidence>
<dbReference type="PANTHER" id="PTHR10394">
    <property type="entry name" value="40S RIBOSOMAL PROTEIN S8"/>
    <property type="match status" value="1"/>
</dbReference>
<feature type="region of interest" description="Disordered" evidence="7">
    <location>
        <begin position="1"/>
        <end position="41"/>
    </location>
</feature>
<evidence type="ECO:0000256" key="5">
    <source>
        <dbReference type="ARBA" id="ARBA00035277"/>
    </source>
</evidence>
<dbReference type="InterPro" id="IPR018283">
    <property type="entry name" value="Ribosomal_eS8_CS"/>
</dbReference>
<sequence length="126" mass="13792">MAIWQGKSLRTPSGARGKLNKNKRKSELGKEAAETKIGDRKVKKIRSKGGNEKIRLTNENKINVVNPETNKVEVAEILNVVENSANTHFVRRNIITKGAVIETSAGKVKVTSRPGQHGVINGVLIE</sequence>
<evidence type="ECO:0000313" key="9">
    <source>
        <dbReference type="Proteomes" id="UP000217784"/>
    </source>
</evidence>
<accession>A0A2A2HAC8</accession>
<dbReference type="GO" id="GO:0005840">
    <property type="term" value="C:ribosome"/>
    <property type="evidence" value="ECO:0007669"/>
    <property type="project" value="UniProtKB-KW"/>
</dbReference>
<dbReference type="InterPro" id="IPR001047">
    <property type="entry name" value="Ribosomal_eS8"/>
</dbReference>
<comment type="similarity">
    <text evidence="1 6">Belongs to the eukaryotic ribosomal protein eS8 family.</text>
</comment>
<organism evidence="8 9">
    <name type="scientific">Methanobacterium bryantii</name>
    <dbReference type="NCBI Taxonomy" id="2161"/>
    <lineage>
        <taxon>Archaea</taxon>
        <taxon>Methanobacteriati</taxon>
        <taxon>Methanobacteriota</taxon>
        <taxon>Methanomada group</taxon>
        <taxon>Methanobacteria</taxon>
        <taxon>Methanobacteriales</taxon>
        <taxon>Methanobacteriaceae</taxon>
        <taxon>Methanobacterium</taxon>
    </lineage>
</organism>
<dbReference type="Gene3D" id="2.40.10.310">
    <property type="match status" value="1"/>
</dbReference>
<name>A0A2A2HAC8_METBR</name>
<dbReference type="OrthoDB" id="372305at2157"/>
<dbReference type="RefSeq" id="WP_069584610.1">
    <property type="nucleotide sequence ID" value="NZ_LMVM01000001.1"/>
</dbReference>
<dbReference type="Proteomes" id="UP000217784">
    <property type="component" value="Unassembled WGS sequence"/>
</dbReference>
<keyword evidence="4 6" id="KW-0687">Ribonucleoprotein</keyword>
<dbReference type="PROSITE" id="PS01193">
    <property type="entry name" value="RIBOSOMAL_S8E"/>
    <property type="match status" value="1"/>
</dbReference>
<dbReference type="GO" id="GO:0006412">
    <property type="term" value="P:translation"/>
    <property type="evidence" value="ECO:0007669"/>
    <property type="project" value="UniProtKB-UniRule"/>
</dbReference>
<proteinExistence type="inferred from homology"/>
<dbReference type="GO" id="GO:0003735">
    <property type="term" value="F:structural constituent of ribosome"/>
    <property type="evidence" value="ECO:0007669"/>
    <property type="project" value="InterPro"/>
</dbReference>
<keyword evidence="3 6" id="KW-0689">Ribosomal protein</keyword>
<gene>
    <name evidence="6" type="primary">rps8e</name>
    <name evidence="8" type="ORF">ASJ80_15540</name>
</gene>
<dbReference type="NCBIfam" id="TIGR00307">
    <property type="entry name" value="eS8"/>
    <property type="match status" value="1"/>
</dbReference>
<comment type="subunit">
    <text evidence="2 6">Part of the 30S ribosomal subunit.</text>
</comment>
<dbReference type="InterPro" id="IPR022309">
    <property type="entry name" value="Ribosomal_Se8/biogenesis_NSA2"/>
</dbReference>
<dbReference type="HAMAP" id="MF_00029">
    <property type="entry name" value="Ribosomal_eS8"/>
    <property type="match status" value="1"/>
</dbReference>
<evidence type="ECO:0000256" key="1">
    <source>
        <dbReference type="ARBA" id="ARBA00005257"/>
    </source>
</evidence>
<keyword evidence="9" id="KW-1185">Reference proteome</keyword>
<evidence type="ECO:0000256" key="2">
    <source>
        <dbReference type="ARBA" id="ARBA00011458"/>
    </source>
</evidence>
<dbReference type="CDD" id="cd11382">
    <property type="entry name" value="Ribosomal_S8e"/>
    <property type="match status" value="1"/>
</dbReference>
<reference evidence="8 9" key="1">
    <citation type="journal article" date="2017" name="BMC Genomics">
        <title>Genomic analysis of methanogenic archaea reveals a shift towards energy conservation.</title>
        <authorList>
            <person name="Gilmore S.P."/>
            <person name="Henske J.K."/>
            <person name="Sexton J.A."/>
            <person name="Solomon K.V."/>
            <person name="Seppala S."/>
            <person name="Yoo J.I."/>
            <person name="Huyett L.M."/>
            <person name="Pressman A."/>
            <person name="Cogan J.Z."/>
            <person name="Kivenson V."/>
            <person name="Peng X."/>
            <person name="Tan Y."/>
            <person name="Valentine D.L."/>
            <person name="O'Malley M.A."/>
        </authorList>
    </citation>
    <scope>NUCLEOTIDE SEQUENCE [LARGE SCALE GENOMIC DNA]</scope>
    <source>
        <strain evidence="8 9">M.o.H.</strain>
    </source>
</reference>
<dbReference type="InterPro" id="IPR020919">
    <property type="entry name" value="Ribosomal_protein_eS8_arc"/>
</dbReference>
<dbReference type="EMBL" id="LMVM01000001">
    <property type="protein sequence ID" value="PAV06240.1"/>
    <property type="molecule type" value="Genomic_DNA"/>
</dbReference>
<evidence type="ECO:0000256" key="4">
    <source>
        <dbReference type="ARBA" id="ARBA00023274"/>
    </source>
</evidence>
<evidence type="ECO:0000313" key="8">
    <source>
        <dbReference type="EMBL" id="PAV06240.1"/>
    </source>
</evidence>
<evidence type="ECO:0000256" key="3">
    <source>
        <dbReference type="ARBA" id="ARBA00022980"/>
    </source>
</evidence>